<dbReference type="Pfam" id="PF02771">
    <property type="entry name" value="Acyl-CoA_dh_N"/>
    <property type="match status" value="1"/>
</dbReference>
<keyword evidence="16" id="KW-1185">Reference proteome</keyword>
<dbReference type="PANTHER" id="PTHR42803:SF1">
    <property type="entry name" value="BROAD-SPECIFICITY LINEAR ACYL-COA DEHYDROGENASE FADE5"/>
    <property type="match status" value="1"/>
</dbReference>
<feature type="domain" description="Acyl-CoA dehydrogenase/oxidase N-terminal" evidence="13">
    <location>
        <begin position="38"/>
        <end position="157"/>
    </location>
</feature>
<evidence type="ECO:0000259" key="11">
    <source>
        <dbReference type="Pfam" id="PF00441"/>
    </source>
</evidence>
<reference evidence="15" key="1">
    <citation type="submission" date="2021-03" db="EMBL/GenBank/DDBJ databases">
        <title>Acanthopleuribacteraceae sp. M133.</title>
        <authorList>
            <person name="Wang G."/>
        </authorList>
    </citation>
    <scope>NUCLEOTIDE SEQUENCE</scope>
    <source>
        <strain evidence="15">M133</strain>
    </source>
</reference>
<evidence type="ECO:0000256" key="5">
    <source>
        <dbReference type="ARBA" id="ARBA00023002"/>
    </source>
</evidence>
<comment type="cofactor">
    <cofactor evidence="1 10">
        <name>FAD</name>
        <dbReference type="ChEBI" id="CHEBI:57692"/>
    </cofactor>
</comment>
<dbReference type="SUPFAM" id="SSF47203">
    <property type="entry name" value="Acyl-CoA dehydrogenase C-terminal domain-like"/>
    <property type="match status" value="1"/>
</dbReference>
<dbReference type="Gene3D" id="2.40.110.10">
    <property type="entry name" value="Butyryl-CoA Dehydrogenase, subunit A, domain 2"/>
    <property type="match status" value="1"/>
</dbReference>
<feature type="domain" description="Acyl-CoA dehydrogenase/oxidase C-terminal" evidence="11">
    <location>
        <begin position="283"/>
        <end position="446"/>
    </location>
</feature>
<evidence type="ECO:0000256" key="2">
    <source>
        <dbReference type="ARBA" id="ARBA00009347"/>
    </source>
</evidence>
<feature type="domain" description="Acetyl-CoA dehydrogenase-like C-terminal" evidence="14">
    <location>
        <begin position="464"/>
        <end position="578"/>
    </location>
</feature>
<dbReference type="Gene3D" id="1.20.140.10">
    <property type="entry name" value="Butyryl-CoA Dehydrogenase, subunit A, domain 3"/>
    <property type="match status" value="1"/>
</dbReference>
<dbReference type="EC" id="1.3.99.41" evidence="8"/>
<dbReference type="FunFam" id="2.40.110.10:FF:000031">
    <property type="entry name" value="Acyl-CoA dehydrogenase, putative"/>
    <property type="match status" value="1"/>
</dbReference>
<evidence type="ECO:0000259" key="14">
    <source>
        <dbReference type="Pfam" id="PF12806"/>
    </source>
</evidence>
<keyword evidence="5 10" id="KW-0560">Oxidoreductase</keyword>
<keyword evidence="3 10" id="KW-0285">Flavoprotein</keyword>
<proteinExistence type="inferred from homology"/>
<evidence type="ECO:0000256" key="10">
    <source>
        <dbReference type="RuleBase" id="RU362125"/>
    </source>
</evidence>
<feature type="domain" description="Acyl-CoA oxidase/dehydrogenase middle" evidence="12">
    <location>
        <begin position="162"/>
        <end position="268"/>
    </location>
</feature>
<dbReference type="InterPro" id="IPR052166">
    <property type="entry name" value="Diverse_Acyl-CoA_DH"/>
</dbReference>
<evidence type="ECO:0000256" key="8">
    <source>
        <dbReference type="ARBA" id="ARBA00066694"/>
    </source>
</evidence>
<protein>
    <recommendedName>
        <fullName evidence="9">3-methylmercaptopropionyl-CoA dehydrogenase</fullName>
        <ecNumber evidence="8">1.3.99.41</ecNumber>
    </recommendedName>
</protein>
<evidence type="ECO:0000259" key="12">
    <source>
        <dbReference type="Pfam" id="PF02770"/>
    </source>
</evidence>
<dbReference type="InterPro" id="IPR013786">
    <property type="entry name" value="AcylCoA_DH/ox_N"/>
</dbReference>
<dbReference type="RefSeq" id="WP_237382238.1">
    <property type="nucleotide sequence ID" value="NZ_CP071793.1"/>
</dbReference>
<dbReference type="Gene3D" id="1.10.540.10">
    <property type="entry name" value="Acyl-CoA dehydrogenase/oxidase, N-terminal domain"/>
    <property type="match status" value="1"/>
</dbReference>
<dbReference type="InterPro" id="IPR009100">
    <property type="entry name" value="AcylCoA_DH/oxidase_NM_dom_sf"/>
</dbReference>
<dbReference type="GO" id="GO:0005886">
    <property type="term" value="C:plasma membrane"/>
    <property type="evidence" value="ECO:0007669"/>
    <property type="project" value="TreeGrafter"/>
</dbReference>
<evidence type="ECO:0000256" key="7">
    <source>
        <dbReference type="ARBA" id="ARBA00058683"/>
    </source>
</evidence>
<dbReference type="Pfam" id="PF00441">
    <property type="entry name" value="Acyl-CoA_dh_1"/>
    <property type="match status" value="1"/>
</dbReference>
<organism evidence="15 16">
    <name type="scientific">Sulfidibacter corallicola</name>
    <dbReference type="NCBI Taxonomy" id="2818388"/>
    <lineage>
        <taxon>Bacteria</taxon>
        <taxon>Pseudomonadati</taxon>
        <taxon>Acidobacteriota</taxon>
        <taxon>Holophagae</taxon>
        <taxon>Acanthopleuribacterales</taxon>
        <taxon>Acanthopleuribacteraceae</taxon>
        <taxon>Sulfidibacter</taxon>
    </lineage>
</organism>
<dbReference type="AlphaFoldDB" id="A0A8A4TQ84"/>
<evidence type="ECO:0000313" key="15">
    <source>
        <dbReference type="EMBL" id="QTD52129.1"/>
    </source>
</evidence>
<gene>
    <name evidence="15" type="ORF">J3U87_06610</name>
</gene>
<evidence type="ECO:0000313" key="16">
    <source>
        <dbReference type="Proteomes" id="UP000663929"/>
    </source>
</evidence>
<evidence type="ECO:0000256" key="3">
    <source>
        <dbReference type="ARBA" id="ARBA00022630"/>
    </source>
</evidence>
<evidence type="ECO:0000259" key="13">
    <source>
        <dbReference type="Pfam" id="PF02771"/>
    </source>
</evidence>
<dbReference type="SUPFAM" id="SSF56645">
    <property type="entry name" value="Acyl-CoA dehydrogenase NM domain-like"/>
    <property type="match status" value="1"/>
</dbReference>
<comment type="function">
    <text evidence="7">Involved in the assimilation of dimethylsulphoniopropionate (DMSP), an important compound in the fixation of carbon in marine phytoplankton, by mediating the conversion of 3-(methylthio)propanoyl-CoA (MMPA-CoA) to 3-(methylthio)acryloyl-CoA (MTA-CoA).</text>
</comment>
<dbReference type="PROSITE" id="PS00072">
    <property type="entry name" value="ACYL_COA_DH_1"/>
    <property type="match status" value="1"/>
</dbReference>
<dbReference type="EMBL" id="CP071793">
    <property type="protein sequence ID" value="QTD52129.1"/>
    <property type="molecule type" value="Genomic_DNA"/>
</dbReference>
<dbReference type="Proteomes" id="UP000663929">
    <property type="component" value="Chromosome"/>
</dbReference>
<evidence type="ECO:0000256" key="1">
    <source>
        <dbReference type="ARBA" id="ARBA00001974"/>
    </source>
</evidence>
<comment type="similarity">
    <text evidence="2 10">Belongs to the acyl-CoA dehydrogenase family.</text>
</comment>
<dbReference type="PANTHER" id="PTHR42803">
    <property type="entry name" value="ACYL-COA DEHYDROGENASE"/>
    <property type="match status" value="1"/>
</dbReference>
<dbReference type="InterPro" id="IPR025878">
    <property type="entry name" value="Acyl-CoA_dh-like_C_dom"/>
</dbReference>
<evidence type="ECO:0000256" key="6">
    <source>
        <dbReference type="ARBA" id="ARBA00051388"/>
    </source>
</evidence>
<dbReference type="InterPro" id="IPR006089">
    <property type="entry name" value="Acyl-CoA_DH_CS"/>
</dbReference>
<dbReference type="InterPro" id="IPR037069">
    <property type="entry name" value="AcylCoA_DH/ox_N_sf"/>
</dbReference>
<dbReference type="InterPro" id="IPR009075">
    <property type="entry name" value="AcylCo_DH/oxidase_C"/>
</dbReference>
<dbReference type="InterPro" id="IPR046373">
    <property type="entry name" value="Acyl-CoA_Oxase/DH_mid-dom_sf"/>
</dbReference>
<comment type="catalytic activity">
    <reaction evidence="6">
        <text>3-(methylsulfanyl)propanoyl-CoA + oxidized [electron-transfer flavoprotein] + H(+) = 3-(methylsulfanyl)acryloyl-CoA + reduced [electron-transfer flavoprotein]</text>
        <dbReference type="Rhea" id="RHEA:52612"/>
        <dbReference type="Rhea" id="RHEA-COMP:10685"/>
        <dbReference type="Rhea" id="RHEA-COMP:10686"/>
        <dbReference type="ChEBI" id="CHEBI:15378"/>
        <dbReference type="ChEBI" id="CHEBI:57692"/>
        <dbReference type="ChEBI" id="CHEBI:58307"/>
        <dbReference type="ChEBI" id="CHEBI:82815"/>
        <dbReference type="ChEBI" id="CHEBI:84994"/>
        <dbReference type="EC" id="1.3.99.41"/>
    </reaction>
    <physiologicalReaction direction="left-to-right" evidence="6">
        <dbReference type="Rhea" id="RHEA:52613"/>
    </physiologicalReaction>
</comment>
<evidence type="ECO:0000256" key="4">
    <source>
        <dbReference type="ARBA" id="ARBA00022827"/>
    </source>
</evidence>
<dbReference type="Pfam" id="PF12806">
    <property type="entry name" value="Acyl-CoA_dh_C"/>
    <property type="match status" value="1"/>
</dbReference>
<sequence>MTHYQINERDMMFNLKECPGLQALADTDGYEDTSEETLDLIFEQAKKFATEVLAEHFVVGDRQGCELVDGEVKLPEGFDNVWEQYAETGMVGINADAEFGGANLPHFFSSPVAEMECGSNVSFSMLPLLTRGAARLIYTFGTQELKEKYLENMYSGEWSGTMCLTEPGAGSDVGAGLTKAVPEGDHFKISGTKIFITWGDHELTKNIVHLVLARTPDAPPGSKGLSLFVVPKYLTDDEGNVIRSNDVTCGNIEHKMGIKASPTCVINFGTDDDCIGWLIGEPNKGMSQMFQMMNDARLEVGIQGMAQASAAYLSALGYAKERAQGSIRTAEGARPAKIIEHPDVRRMLLRMRAIVEASRAMIYHMSLYMDLAHHGKGDRERYRALSELLTPVVKSYGSDQGFRVTEMAIQTYGGYGFCQEYPVEQYMRDIKIASIYEGTNGIQALDLVFRKILMNKGAHLKVWLGDVAALCGELKGTRLEAQADALGKAAQTAAAVATKFGEWAATGKAEAVQYRATDFQEHLGHVMGGYFLLRQAQYAAKCLEGQPSPADQHFYEQKIVTTDYFIGDQVVQSVSALQHLMQVPFPGTDVSFD</sequence>
<evidence type="ECO:0000256" key="9">
    <source>
        <dbReference type="ARBA" id="ARBA00069043"/>
    </source>
</evidence>
<dbReference type="InterPro" id="IPR006091">
    <property type="entry name" value="Acyl-CoA_Oxase/DH_mid-dom"/>
</dbReference>
<accession>A0A8A4TQ84</accession>
<dbReference type="GO" id="GO:0003995">
    <property type="term" value="F:acyl-CoA dehydrogenase activity"/>
    <property type="evidence" value="ECO:0007669"/>
    <property type="project" value="InterPro"/>
</dbReference>
<dbReference type="KEGG" id="scor:J3U87_06610"/>
<name>A0A8A4TQ84_SULCO</name>
<dbReference type="GO" id="GO:0050660">
    <property type="term" value="F:flavin adenine dinucleotide binding"/>
    <property type="evidence" value="ECO:0007669"/>
    <property type="project" value="InterPro"/>
</dbReference>
<dbReference type="InterPro" id="IPR036250">
    <property type="entry name" value="AcylCo_DH-like_C"/>
</dbReference>
<keyword evidence="4 10" id="KW-0274">FAD</keyword>
<dbReference type="Pfam" id="PF02770">
    <property type="entry name" value="Acyl-CoA_dh_M"/>
    <property type="match status" value="1"/>
</dbReference>